<evidence type="ECO:0000313" key="3">
    <source>
        <dbReference type="EMBL" id="MBC6446780.1"/>
    </source>
</evidence>
<keyword evidence="2" id="KW-0812">Transmembrane</keyword>
<feature type="transmembrane region" description="Helical" evidence="2">
    <location>
        <begin position="40"/>
        <end position="62"/>
    </location>
</feature>
<feature type="compositionally biased region" description="Polar residues" evidence="1">
    <location>
        <begin position="104"/>
        <end position="123"/>
    </location>
</feature>
<protein>
    <submittedName>
        <fullName evidence="3">Uncharacterized protein</fullName>
    </submittedName>
</protein>
<gene>
    <name evidence="3" type="ORF">GPZ80_06270</name>
</gene>
<keyword evidence="4" id="KW-1185">Reference proteome</keyword>
<reference evidence="3 4" key="1">
    <citation type="submission" date="2020-06" db="EMBL/GenBank/DDBJ databases">
        <title>Actinokineospora xiongansis sp. nov., isolated from soil of Baiyangdian.</title>
        <authorList>
            <person name="Zhang X."/>
        </authorList>
    </citation>
    <scope>NUCLEOTIDE SEQUENCE [LARGE SCALE GENOMIC DNA]</scope>
    <source>
        <strain evidence="3 4">HBU206404</strain>
    </source>
</reference>
<proteinExistence type="predicted"/>
<keyword evidence="2" id="KW-0472">Membrane</keyword>
<name>A0ABR7L270_9PSEU</name>
<dbReference type="RefSeq" id="WP_187219052.1">
    <property type="nucleotide sequence ID" value="NZ_JABVED010000003.1"/>
</dbReference>
<feature type="region of interest" description="Disordered" evidence="1">
    <location>
        <begin position="65"/>
        <end position="126"/>
    </location>
</feature>
<evidence type="ECO:0000256" key="2">
    <source>
        <dbReference type="SAM" id="Phobius"/>
    </source>
</evidence>
<accession>A0ABR7L270</accession>
<feature type="compositionally biased region" description="Low complexity" evidence="1">
    <location>
        <begin position="73"/>
        <end position="82"/>
    </location>
</feature>
<comment type="caution">
    <text evidence="3">The sequence shown here is derived from an EMBL/GenBank/DDBJ whole genome shotgun (WGS) entry which is preliminary data.</text>
</comment>
<dbReference type="Proteomes" id="UP000734823">
    <property type="component" value="Unassembled WGS sequence"/>
</dbReference>
<sequence length="269" mass="28070">MNLDDELQRLFADERLDVPLRPGATEAVVAGARRVRRRRIATGAVCGAAALSLLAGTAIMLVKPGPTQSVPGASVSATAEVTATERSDEPAPTSVQAPGISGTRVGSVTGKPTTSTPAGSQPENGFDGTMPFGPDGYLALRLGMTAEQAEATGLITPNVQPISSKGCKGYDYKGAPKEAARYAVVISPKYGLVRLANGPARPLTAESLILGSSESDMKKAYPTSAGSHGAVGEWVTQVPGHEDKRYWFLVRDGKVSAMRLELAVQDCYV</sequence>
<keyword evidence="2" id="KW-1133">Transmembrane helix</keyword>
<organism evidence="3 4">
    <name type="scientific">Actinokineospora xionganensis</name>
    <dbReference type="NCBI Taxonomy" id="2684470"/>
    <lineage>
        <taxon>Bacteria</taxon>
        <taxon>Bacillati</taxon>
        <taxon>Actinomycetota</taxon>
        <taxon>Actinomycetes</taxon>
        <taxon>Pseudonocardiales</taxon>
        <taxon>Pseudonocardiaceae</taxon>
        <taxon>Actinokineospora</taxon>
    </lineage>
</organism>
<evidence type="ECO:0000256" key="1">
    <source>
        <dbReference type="SAM" id="MobiDB-lite"/>
    </source>
</evidence>
<evidence type="ECO:0000313" key="4">
    <source>
        <dbReference type="Proteomes" id="UP000734823"/>
    </source>
</evidence>
<dbReference type="EMBL" id="JABVED010000003">
    <property type="protein sequence ID" value="MBC6446780.1"/>
    <property type="molecule type" value="Genomic_DNA"/>
</dbReference>